<reference evidence="4 5" key="1">
    <citation type="submission" date="2020-08" db="EMBL/GenBank/DDBJ databases">
        <title>Genomic Encyclopedia of Type Strains, Phase IV (KMG-IV): sequencing the most valuable type-strain genomes for metagenomic binning, comparative biology and taxonomic classification.</title>
        <authorList>
            <person name="Goeker M."/>
        </authorList>
    </citation>
    <scope>NUCLEOTIDE SEQUENCE [LARGE SCALE GENOMIC DNA]</scope>
    <source>
        <strain evidence="4 5">DSM 25024</strain>
    </source>
</reference>
<dbReference type="InterPro" id="IPR011650">
    <property type="entry name" value="Peptidase_M20_dimer"/>
</dbReference>
<dbReference type="PANTHER" id="PTHR11014">
    <property type="entry name" value="PEPTIDASE M20 FAMILY MEMBER"/>
    <property type="match status" value="1"/>
</dbReference>
<dbReference type="InterPro" id="IPR002933">
    <property type="entry name" value="Peptidase_M20"/>
</dbReference>
<dbReference type="OrthoDB" id="9777385at2"/>
<dbReference type="SUPFAM" id="SSF53187">
    <property type="entry name" value="Zn-dependent exopeptidases"/>
    <property type="match status" value="1"/>
</dbReference>
<dbReference type="AlphaFoldDB" id="A0A7W6BU10"/>
<dbReference type="FunFam" id="3.30.70.360:FF:000001">
    <property type="entry name" value="N-acetyldiaminopimelate deacetylase"/>
    <property type="match status" value="1"/>
</dbReference>
<dbReference type="Pfam" id="PF07687">
    <property type="entry name" value="M20_dimer"/>
    <property type="match status" value="1"/>
</dbReference>
<feature type="binding site" evidence="2">
    <location>
        <position position="104"/>
    </location>
    <ligand>
        <name>Mn(2+)</name>
        <dbReference type="ChEBI" id="CHEBI:29035"/>
        <label>2</label>
    </ligand>
</feature>
<evidence type="ECO:0000313" key="4">
    <source>
        <dbReference type="EMBL" id="MBB3937999.1"/>
    </source>
</evidence>
<evidence type="ECO:0000256" key="2">
    <source>
        <dbReference type="PIRSR" id="PIRSR005962-1"/>
    </source>
</evidence>
<gene>
    <name evidence="4" type="ORF">GGR05_004169</name>
</gene>
<evidence type="ECO:0000259" key="3">
    <source>
        <dbReference type="Pfam" id="PF07687"/>
    </source>
</evidence>
<dbReference type="PIRSF" id="PIRSF005962">
    <property type="entry name" value="Pept_M20D_amidohydro"/>
    <property type="match status" value="1"/>
</dbReference>
<keyword evidence="2" id="KW-0464">Manganese</keyword>
<feature type="binding site" evidence="2">
    <location>
        <position position="360"/>
    </location>
    <ligand>
        <name>Mn(2+)</name>
        <dbReference type="ChEBI" id="CHEBI:29035"/>
        <label>2</label>
    </ligand>
</feature>
<comment type="caution">
    <text evidence="4">The sequence shown here is derived from an EMBL/GenBank/DDBJ whole genome shotgun (WGS) entry which is preliminary data.</text>
</comment>
<dbReference type="GO" id="GO:0047980">
    <property type="term" value="F:hippurate hydrolase activity"/>
    <property type="evidence" value="ECO:0007669"/>
    <property type="project" value="UniProtKB-EC"/>
</dbReference>
<dbReference type="SUPFAM" id="SSF55031">
    <property type="entry name" value="Bacterial exopeptidase dimerisation domain"/>
    <property type="match status" value="1"/>
</dbReference>
<keyword evidence="5" id="KW-1185">Reference proteome</keyword>
<dbReference type="RefSeq" id="WP_090966051.1">
    <property type="nucleotide sequence ID" value="NZ_FOOA01000024.1"/>
</dbReference>
<evidence type="ECO:0000313" key="5">
    <source>
        <dbReference type="Proteomes" id="UP000531216"/>
    </source>
</evidence>
<feature type="binding site" evidence="2">
    <location>
        <position position="165"/>
    </location>
    <ligand>
        <name>Mn(2+)</name>
        <dbReference type="ChEBI" id="CHEBI:29035"/>
        <label>2</label>
    </ligand>
</feature>
<dbReference type="InterPro" id="IPR036264">
    <property type="entry name" value="Bact_exopeptidase_dim_dom"/>
</dbReference>
<dbReference type="Gene3D" id="3.30.70.360">
    <property type="match status" value="1"/>
</dbReference>
<dbReference type="EC" id="3.5.1.32" evidence="4"/>
<name>A0A7W6BU10_9HYPH</name>
<dbReference type="InterPro" id="IPR017439">
    <property type="entry name" value="Amidohydrolase"/>
</dbReference>
<dbReference type="CDD" id="cd05666">
    <property type="entry name" value="M20_Acy1-like"/>
    <property type="match status" value="1"/>
</dbReference>
<comment type="cofactor">
    <cofactor evidence="2">
        <name>Mn(2+)</name>
        <dbReference type="ChEBI" id="CHEBI:29035"/>
    </cofactor>
    <text evidence="2">The Mn(2+) ion enhances activity.</text>
</comment>
<accession>A0A7W6BU10</accession>
<keyword evidence="2" id="KW-0479">Metal-binding</keyword>
<protein>
    <submittedName>
        <fullName evidence="4">Hippurate hydrolase</fullName>
        <ecNumber evidence="4">3.5.1.32</ecNumber>
    </submittedName>
</protein>
<dbReference type="GO" id="GO:0019877">
    <property type="term" value="P:diaminopimelate biosynthetic process"/>
    <property type="evidence" value="ECO:0007669"/>
    <property type="project" value="UniProtKB-ARBA"/>
</dbReference>
<evidence type="ECO:0000256" key="1">
    <source>
        <dbReference type="ARBA" id="ARBA00022801"/>
    </source>
</evidence>
<dbReference type="PANTHER" id="PTHR11014:SF63">
    <property type="entry name" value="METALLOPEPTIDASE, PUTATIVE (AFU_ORTHOLOGUE AFUA_6G09600)-RELATED"/>
    <property type="match status" value="1"/>
</dbReference>
<dbReference type="GO" id="GO:0050118">
    <property type="term" value="F:N-acetyldiaminopimelate deacetylase activity"/>
    <property type="evidence" value="ECO:0007669"/>
    <property type="project" value="UniProtKB-ARBA"/>
</dbReference>
<feature type="binding site" evidence="2">
    <location>
        <position position="139"/>
    </location>
    <ligand>
        <name>Mn(2+)</name>
        <dbReference type="ChEBI" id="CHEBI:29035"/>
        <label>2</label>
    </ligand>
</feature>
<dbReference type="Pfam" id="PF01546">
    <property type="entry name" value="Peptidase_M20"/>
    <property type="match status" value="1"/>
</dbReference>
<dbReference type="NCBIfam" id="TIGR01891">
    <property type="entry name" value="amidohydrolases"/>
    <property type="match status" value="1"/>
</dbReference>
<dbReference type="Gene3D" id="3.40.630.10">
    <property type="entry name" value="Zn peptidases"/>
    <property type="match status" value="1"/>
</dbReference>
<sequence length="388" mass="40758">MLLVPEIAAGAADITEWRRTLHAMPEILYDLPETAAFVAGKLRDFGCDEVVTGIGQTGVVGIVTSRLGEGGRTVGLRADMDALPIAEATPRPYASRRPGAMHACGHDGHMAMLLGAARHLCRTRTFRGRVAFVFQPAEEGGAGALAMIEDGLMERFGIEAIYGMHNLPGLPVGQIALRPGPIMAATDEFEIAIRGKASHAALPHEGADPILAGAALVQALQQISARNVDPLDSLVLSVTRFHSGFARNIIPDEAQVSGTVRSLTAPSQDLAERRIEAIAQGVAAAHGASASVVYKRNYPVTVNDVREAAFCAAVAADVCGADAVNAAAPPLMAAEDFSYMLEVRPGAFVFLGNGASAGLHNPGYDFDDAAIPFGSSYWVRLVERALAN</sequence>
<proteinExistence type="predicted"/>
<feature type="domain" description="Peptidase M20 dimerisation" evidence="3">
    <location>
        <begin position="189"/>
        <end position="279"/>
    </location>
</feature>
<organism evidence="4 5">
    <name type="scientific">Aureimonas phyllosphaerae</name>
    <dbReference type="NCBI Taxonomy" id="1166078"/>
    <lineage>
        <taxon>Bacteria</taxon>
        <taxon>Pseudomonadati</taxon>
        <taxon>Pseudomonadota</taxon>
        <taxon>Alphaproteobacteria</taxon>
        <taxon>Hyphomicrobiales</taxon>
        <taxon>Aurantimonadaceae</taxon>
        <taxon>Aureimonas</taxon>
    </lineage>
</organism>
<keyword evidence="1 4" id="KW-0378">Hydrolase</keyword>
<dbReference type="GO" id="GO:0046872">
    <property type="term" value="F:metal ion binding"/>
    <property type="evidence" value="ECO:0007669"/>
    <property type="project" value="UniProtKB-KW"/>
</dbReference>
<dbReference type="EMBL" id="JACIDO010000015">
    <property type="protein sequence ID" value="MBB3937999.1"/>
    <property type="molecule type" value="Genomic_DNA"/>
</dbReference>
<feature type="binding site" evidence="2">
    <location>
        <position position="106"/>
    </location>
    <ligand>
        <name>Mn(2+)</name>
        <dbReference type="ChEBI" id="CHEBI:29035"/>
        <label>2</label>
    </ligand>
</feature>
<dbReference type="Proteomes" id="UP000531216">
    <property type="component" value="Unassembled WGS sequence"/>
</dbReference>